<dbReference type="SMART" id="SM00506">
    <property type="entry name" value="A1pp"/>
    <property type="match status" value="1"/>
</dbReference>
<dbReference type="AlphaFoldDB" id="A0A1H0V4W3"/>
<dbReference type="SUPFAM" id="SSF52949">
    <property type="entry name" value="Macro domain-like"/>
    <property type="match status" value="1"/>
</dbReference>
<protein>
    <submittedName>
        <fullName evidence="2">O-acetyl-ADP-ribose deacetylase (Regulator of RNase III), contains Macro domain</fullName>
    </submittedName>
</protein>
<evidence type="ECO:0000313" key="3">
    <source>
        <dbReference type="Proteomes" id="UP000182412"/>
    </source>
</evidence>
<dbReference type="Pfam" id="PF01661">
    <property type="entry name" value="Macro"/>
    <property type="match status" value="1"/>
</dbReference>
<dbReference type="OrthoDB" id="6194521at2"/>
<dbReference type="RefSeq" id="WP_074573457.1">
    <property type="nucleotide sequence ID" value="NZ_FNJQ01000045.1"/>
</dbReference>
<evidence type="ECO:0000259" key="1">
    <source>
        <dbReference type="PROSITE" id="PS51154"/>
    </source>
</evidence>
<dbReference type="PROSITE" id="PS51154">
    <property type="entry name" value="MACRO"/>
    <property type="match status" value="1"/>
</dbReference>
<dbReference type="InterPro" id="IPR002589">
    <property type="entry name" value="Macro_dom"/>
</dbReference>
<reference evidence="2 3" key="1">
    <citation type="submission" date="2016-10" db="EMBL/GenBank/DDBJ databases">
        <authorList>
            <person name="de Groot N.N."/>
        </authorList>
    </citation>
    <scope>NUCLEOTIDE SEQUENCE [LARGE SCALE GENOMIC DNA]</scope>
    <source>
        <strain evidence="2 3">S137</strain>
    </source>
</reference>
<sequence>MNTLERIQYLNRILLEEMPQYKADAATFPDELHAQRRLLRSLMNLRPPGPITADFLREQDILLQEEATIKGLVKPNELPTIADEIAKNITPQGAPAHNLILWQGDITRLAADGIVNAANSAMLGCFAPCHGCIDNAIHSAAGLQLREACAQLMEQQRHPEPTGQAKITPAYNLPSKFVLHTVGPIIPANRQPNVAEAELLASCYRSCLELAAQHQLKSIAFCCISTGEFHYPREEAAQIALNTVSNWLASSGSDLKVIFNVFKDEDLAVYKSLLKI</sequence>
<name>A0A1H0V4W3_SELRU</name>
<proteinExistence type="predicted"/>
<dbReference type="Proteomes" id="UP000182412">
    <property type="component" value="Unassembled WGS sequence"/>
</dbReference>
<gene>
    <name evidence="2" type="ORF">SAMN05216366_1453</name>
</gene>
<dbReference type="NCBIfam" id="NF003163">
    <property type="entry name" value="PRK04143.1"/>
    <property type="match status" value="1"/>
</dbReference>
<dbReference type="CDD" id="cd02908">
    <property type="entry name" value="Macro_OAADPr_deacetylase"/>
    <property type="match status" value="1"/>
</dbReference>
<dbReference type="PANTHER" id="PTHR11106">
    <property type="entry name" value="GANGLIOSIDE INDUCED DIFFERENTIATION ASSOCIATED PROTEIN 2-RELATED"/>
    <property type="match status" value="1"/>
</dbReference>
<feature type="domain" description="Macro" evidence="1">
    <location>
        <begin position="86"/>
        <end position="276"/>
    </location>
</feature>
<accession>A0A1H0V4W3</accession>
<dbReference type="Gene3D" id="3.40.220.10">
    <property type="entry name" value="Leucine Aminopeptidase, subunit E, domain 1"/>
    <property type="match status" value="1"/>
</dbReference>
<evidence type="ECO:0000313" key="2">
    <source>
        <dbReference type="EMBL" id="SDP73457.1"/>
    </source>
</evidence>
<dbReference type="InterPro" id="IPR043472">
    <property type="entry name" value="Macro_dom-like"/>
</dbReference>
<dbReference type="PANTHER" id="PTHR11106:SF27">
    <property type="entry name" value="MACRO DOMAIN-CONTAINING PROTEIN"/>
    <property type="match status" value="1"/>
</dbReference>
<dbReference type="EMBL" id="FNJQ01000045">
    <property type="protein sequence ID" value="SDP73457.1"/>
    <property type="molecule type" value="Genomic_DNA"/>
</dbReference>
<organism evidence="2 3">
    <name type="scientific">Selenomonas ruminantium</name>
    <dbReference type="NCBI Taxonomy" id="971"/>
    <lineage>
        <taxon>Bacteria</taxon>
        <taxon>Bacillati</taxon>
        <taxon>Bacillota</taxon>
        <taxon>Negativicutes</taxon>
        <taxon>Selenomonadales</taxon>
        <taxon>Selenomonadaceae</taxon>
        <taxon>Selenomonas</taxon>
    </lineage>
</organism>